<organism evidence="1 2">
    <name type="scientific">Sulfoacidibacillus thermotolerans</name>
    <name type="common">Acidibacillus sulfuroxidans</name>
    <dbReference type="NCBI Taxonomy" id="1765684"/>
    <lineage>
        <taxon>Bacteria</taxon>
        <taxon>Bacillati</taxon>
        <taxon>Bacillota</taxon>
        <taxon>Bacilli</taxon>
        <taxon>Bacillales</taxon>
        <taxon>Alicyclobacillaceae</taxon>
        <taxon>Sulfoacidibacillus</taxon>
    </lineage>
</organism>
<dbReference type="RefSeq" id="WP_109429305.1">
    <property type="nucleotide sequence ID" value="NZ_MPDK01000002.1"/>
</dbReference>
<evidence type="ECO:0008006" key="3">
    <source>
        <dbReference type="Google" id="ProtNLM"/>
    </source>
</evidence>
<dbReference type="Gene3D" id="1.20.1260.10">
    <property type="match status" value="1"/>
</dbReference>
<comment type="caution">
    <text evidence="1">The sequence shown here is derived from an EMBL/GenBank/DDBJ whole genome shotgun (WGS) entry which is preliminary data.</text>
</comment>
<keyword evidence="2" id="KW-1185">Reference proteome</keyword>
<proteinExistence type="predicted"/>
<dbReference type="InterPro" id="IPR012347">
    <property type="entry name" value="Ferritin-like"/>
</dbReference>
<sequence length="68" mass="7616">MNSQRLAAHETLELHELLASTTTSYAICNLLMPSVQDRELGGLLMQQAQSCQRHMIDLQNALTRSAFN</sequence>
<name>A0A2U3DBR2_SULT2</name>
<accession>A0A2U3DBR2</accession>
<gene>
    <name evidence="1" type="ORF">BM613_01040</name>
</gene>
<evidence type="ECO:0000313" key="2">
    <source>
        <dbReference type="Proteomes" id="UP000245380"/>
    </source>
</evidence>
<dbReference type="EMBL" id="MPDK01000002">
    <property type="protein sequence ID" value="PWI58714.1"/>
    <property type="molecule type" value="Genomic_DNA"/>
</dbReference>
<dbReference type="Proteomes" id="UP000245380">
    <property type="component" value="Unassembled WGS sequence"/>
</dbReference>
<reference evidence="1 2" key="1">
    <citation type="submission" date="2016-11" db="EMBL/GenBank/DDBJ databases">
        <title>Comparative genomics of Acidibacillus ferroxidans species.</title>
        <authorList>
            <person name="Oliveira G."/>
            <person name="Nunes G."/>
            <person name="Oliveira R."/>
            <person name="Araujo F."/>
            <person name="Salim A."/>
            <person name="Scholte L."/>
            <person name="Morais D."/>
            <person name="Nancucheo I."/>
            <person name="Johnson D.B."/>
            <person name="Grail B."/>
            <person name="Bittencourt J."/>
            <person name="Valadares R."/>
        </authorList>
    </citation>
    <scope>NUCLEOTIDE SEQUENCE [LARGE SCALE GENOMIC DNA]</scope>
    <source>
        <strain evidence="1 2">Y002</strain>
    </source>
</reference>
<protein>
    <recommendedName>
        <fullName evidence="3">Spore coat protein</fullName>
    </recommendedName>
</protein>
<dbReference type="AlphaFoldDB" id="A0A2U3DBR2"/>
<evidence type="ECO:0000313" key="1">
    <source>
        <dbReference type="EMBL" id="PWI58714.1"/>
    </source>
</evidence>